<evidence type="ECO:0000313" key="2">
    <source>
        <dbReference type="EMBL" id="KAK2155591.1"/>
    </source>
</evidence>
<sequence length="76" mass="8675">MFASVAVSGELIISQGLIRRLDQEQTKANSQTQEVDKISQNSTTDYKVSGQDCNKLYQEYATDKSQKKRKYHIEDS</sequence>
<keyword evidence="3" id="KW-1185">Reference proteome</keyword>
<dbReference type="EMBL" id="JAODUP010000236">
    <property type="protein sequence ID" value="KAK2155591.1"/>
    <property type="molecule type" value="Genomic_DNA"/>
</dbReference>
<feature type="compositionally biased region" description="Polar residues" evidence="1">
    <location>
        <begin position="26"/>
        <end position="44"/>
    </location>
</feature>
<protein>
    <submittedName>
        <fullName evidence="2">Uncharacterized protein</fullName>
    </submittedName>
</protein>
<dbReference type="AlphaFoldDB" id="A0AAD9N5C2"/>
<dbReference type="Proteomes" id="UP001208570">
    <property type="component" value="Unassembled WGS sequence"/>
</dbReference>
<evidence type="ECO:0000256" key="1">
    <source>
        <dbReference type="SAM" id="MobiDB-lite"/>
    </source>
</evidence>
<organism evidence="2 3">
    <name type="scientific">Paralvinella palmiformis</name>
    <dbReference type="NCBI Taxonomy" id="53620"/>
    <lineage>
        <taxon>Eukaryota</taxon>
        <taxon>Metazoa</taxon>
        <taxon>Spiralia</taxon>
        <taxon>Lophotrochozoa</taxon>
        <taxon>Annelida</taxon>
        <taxon>Polychaeta</taxon>
        <taxon>Sedentaria</taxon>
        <taxon>Canalipalpata</taxon>
        <taxon>Terebellida</taxon>
        <taxon>Terebelliformia</taxon>
        <taxon>Alvinellidae</taxon>
        <taxon>Paralvinella</taxon>
    </lineage>
</organism>
<gene>
    <name evidence="2" type="ORF">LSH36_236g03003</name>
</gene>
<feature type="region of interest" description="Disordered" evidence="1">
    <location>
        <begin position="25"/>
        <end position="44"/>
    </location>
</feature>
<evidence type="ECO:0000313" key="3">
    <source>
        <dbReference type="Proteomes" id="UP001208570"/>
    </source>
</evidence>
<proteinExistence type="predicted"/>
<reference evidence="2" key="1">
    <citation type="journal article" date="2023" name="Mol. Biol. Evol.">
        <title>Third-Generation Sequencing Reveals the Adaptive Role of the Epigenome in Three Deep-Sea Polychaetes.</title>
        <authorList>
            <person name="Perez M."/>
            <person name="Aroh O."/>
            <person name="Sun Y."/>
            <person name="Lan Y."/>
            <person name="Juniper S.K."/>
            <person name="Young C.R."/>
            <person name="Angers B."/>
            <person name="Qian P.Y."/>
        </authorList>
    </citation>
    <scope>NUCLEOTIDE SEQUENCE</scope>
    <source>
        <strain evidence="2">P08H-3</strain>
    </source>
</reference>
<comment type="caution">
    <text evidence="2">The sequence shown here is derived from an EMBL/GenBank/DDBJ whole genome shotgun (WGS) entry which is preliminary data.</text>
</comment>
<name>A0AAD9N5C2_9ANNE</name>
<accession>A0AAD9N5C2</accession>